<proteinExistence type="predicted"/>
<dbReference type="Proteomes" id="UP000092444">
    <property type="component" value="Unassembled WGS sequence"/>
</dbReference>
<dbReference type="PhylomeDB" id="A0A1B0F9P5"/>
<dbReference type="EMBL" id="CCAG010013244">
    <property type="status" value="NOT_ANNOTATED_CDS"/>
    <property type="molecule type" value="Genomic_DNA"/>
</dbReference>
<dbReference type="STRING" id="37546.A0A1B0F9P5"/>
<dbReference type="AlphaFoldDB" id="A0A1B0F9P5"/>
<evidence type="ECO:0000313" key="1">
    <source>
        <dbReference type="EnsemblMetazoa" id="GMOY000210-PA"/>
    </source>
</evidence>
<evidence type="ECO:0000313" key="2">
    <source>
        <dbReference type="Proteomes" id="UP000092444"/>
    </source>
</evidence>
<protein>
    <submittedName>
        <fullName evidence="1">Uncharacterized protein</fullName>
    </submittedName>
</protein>
<organism evidence="1 2">
    <name type="scientific">Glossina morsitans morsitans</name>
    <name type="common">Savannah tsetse fly</name>
    <dbReference type="NCBI Taxonomy" id="37546"/>
    <lineage>
        <taxon>Eukaryota</taxon>
        <taxon>Metazoa</taxon>
        <taxon>Ecdysozoa</taxon>
        <taxon>Arthropoda</taxon>
        <taxon>Hexapoda</taxon>
        <taxon>Insecta</taxon>
        <taxon>Pterygota</taxon>
        <taxon>Neoptera</taxon>
        <taxon>Endopterygota</taxon>
        <taxon>Diptera</taxon>
        <taxon>Brachycera</taxon>
        <taxon>Muscomorpha</taxon>
        <taxon>Hippoboscoidea</taxon>
        <taxon>Glossinidae</taxon>
        <taxon>Glossina</taxon>
    </lineage>
</organism>
<accession>A0A1B0F9P5</accession>
<dbReference type="VEuPathDB" id="VectorBase:GMOY000210"/>
<name>A0A1B0F9P5_GLOMM</name>
<keyword evidence="2" id="KW-1185">Reference proteome</keyword>
<sequence length="227" mass="26466">MTFLGDYLYRRTYASSIGMELYLSYNAVEQALAKPALRAGFEADFKRICLVSHTIDDLTVEFYLGEKRVNFERFKKEMLDASRINRIFTIDSAGQAVDDDVNAAEEYERAVLKEIAQTNADIQLEFMRPIYKPIPGGVMPTKHNILKYGMERIFNRTEEKELLEIHDMRLCLCLTQPWPSLLIRGITQHEGRARSHLWIATTAEKTRPEEMHHVENFYQFEHVLSNQ</sequence>
<dbReference type="EnsemblMetazoa" id="GMOY000210-RA">
    <property type="protein sequence ID" value="GMOY000210-PA"/>
    <property type="gene ID" value="GMOY000210"/>
</dbReference>
<reference evidence="1" key="1">
    <citation type="submission" date="2020-05" db="UniProtKB">
        <authorList>
            <consortium name="EnsemblMetazoa"/>
        </authorList>
    </citation>
    <scope>IDENTIFICATION</scope>
    <source>
        <strain evidence="1">Yale</strain>
    </source>
</reference>